<gene>
    <name evidence="4" type="ORF">PBRASI_LOCUS311</name>
</gene>
<accession>A0A9N8YVV3</accession>
<proteinExistence type="predicted"/>
<feature type="compositionally biased region" description="Low complexity" evidence="2">
    <location>
        <begin position="170"/>
        <end position="192"/>
    </location>
</feature>
<dbReference type="Proteomes" id="UP000789739">
    <property type="component" value="Unassembled WGS sequence"/>
</dbReference>
<dbReference type="OrthoDB" id="2556847at2759"/>
<feature type="compositionally biased region" description="Basic residues" evidence="2">
    <location>
        <begin position="239"/>
        <end position="254"/>
    </location>
</feature>
<evidence type="ECO:0000256" key="1">
    <source>
        <dbReference type="SAM" id="Coils"/>
    </source>
</evidence>
<evidence type="ECO:0000313" key="4">
    <source>
        <dbReference type="EMBL" id="CAG8455873.1"/>
    </source>
</evidence>
<protein>
    <submittedName>
        <fullName evidence="4">9281_t:CDS:1</fullName>
    </submittedName>
</protein>
<organism evidence="4 5">
    <name type="scientific">Paraglomus brasilianum</name>
    <dbReference type="NCBI Taxonomy" id="144538"/>
    <lineage>
        <taxon>Eukaryota</taxon>
        <taxon>Fungi</taxon>
        <taxon>Fungi incertae sedis</taxon>
        <taxon>Mucoromycota</taxon>
        <taxon>Glomeromycotina</taxon>
        <taxon>Glomeromycetes</taxon>
        <taxon>Paraglomerales</taxon>
        <taxon>Paraglomeraceae</taxon>
        <taxon>Paraglomus</taxon>
    </lineage>
</organism>
<evidence type="ECO:0000256" key="2">
    <source>
        <dbReference type="SAM" id="MobiDB-lite"/>
    </source>
</evidence>
<feature type="compositionally biased region" description="Low complexity" evidence="2">
    <location>
        <begin position="122"/>
        <end position="151"/>
    </location>
</feature>
<feature type="compositionally biased region" description="Polar residues" evidence="2">
    <location>
        <begin position="23"/>
        <end position="32"/>
    </location>
</feature>
<feature type="compositionally biased region" description="Polar residues" evidence="2">
    <location>
        <begin position="460"/>
        <end position="476"/>
    </location>
</feature>
<feature type="region of interest" description="Disordered" evidence="2">
    <location>
        <begin position="122"/>
        <end position="262"/>
    </location>
</feature>
<feature type="domain" description="GLTSCR protein conserved" evidence="3">
    <location>
        <begin position="333"/>
        <end position="431"/>
    </location>
</feature>
<keyword evidence="5" id="KW-1185">Reference proteome</keyword>
<sequence>MDDTLQNDEQLLIKSEEKYEYNQRPSYISSTNKLRKDTESLGATQKSVKTEAEKKDQIVYKLPGEMSVQSLDENTRNALIQRIQSLHERNSVVASPAVSSTLRHASSGASDGILASGVATSTTQSSSSSFSSILPNRQSTQTTQPSIQSPSGSARPRDMPKTYTPLAIRQQTAAQTSTTPSPTFQSTPTGSSDGTSMPTPSMGISSTTQLNAGSIPSSSHVQQRASYQPQLQPDGTMKTTRKYNKTGKYSKKRALQQSEDNRHVTSIGNKYLQGPMYNNYYQNNVQSTIVGTAYNYDPTRSVAYQTASVGRSPEEIIHHLEVKQRFETALSYDQIAIYQPDVKPFHSMEDAIRRLLPYHIFQYPDEDLESNEKMSDLDANKSAFAALKRRKSIYDKYAQLLKQEAESSCLSHSVNLCERLILEDEKSENVALQRELDRLRAQKNELDRIGGSGIAKDSAGISNQNGGQQSTATMSLNQNISEQQQQKQSQPTTRK</sequence>
<name>A0A9N8YVV3_9GLOM</name>
<dbReference type="Pfam" id="PF15249">
    <property type="entry name" value="GLTSCR1"/>
    <property type="match status" value="1"/>
</dbReference>
<evidence type="ECO:0000259" key="3">
    <source>
        <dbReference type="Pfam" id="PF15249"/>
    </source>
</evidence>
<keyword evidence="1" id="KW-0175">Coiled coil</keyword>
<evidence type="ECO:0000313" key="5">
    <source>
        <dbReference type="Proteomes" id="UP000789739"/>
    </source>
</evidence>
<feature type="coiled-coil region" evidence="1">
    <location>
        <begin position="422"/>
        <end position="449"/>
    </location>
</feature>
<dbReference type="AlphaFoldDB" id="A0A9N8YVV3"/>
<feature type="region of interest" description="Disordered" evidence="2">
    <location>
        <begin position="450"/>
        <end position="495"/>
    </location>
</feature>
<reference evidence="4" key="1">
    <citation type="submission" date="2021-06" db="EMBL/GenBank/DDBJ databases">
        <authorList>
            <person name="Kallberg Y."/>
            <person name="Tangrot J."/>
            <person name="Rosling A."/>
        </authorList>
    </citation>
    <scope>NUCLEOTIDE SEQUENCE</scope>
    <source>
        <strain evidence="4">BR232B</strain>
    </source>
</reference>
<dbReference type="InterPro" id="IPR015671">
    <property type="entry name" value="GSCR1_dom"/>
</dbReference>
<feature type="compositionally biased region" description="Polar residues" evidence="2">
    <location>
        <begin position="193"/>
        <end position="233"/>
    </location>
</feature>
<feature type="compositionally biased region" description="Low complexity" evidence="2">
    <location>
        <begin position="477"/>
        <end position="495"/>
    </location>
</feature>
<dbReference type="EMBL" id="CAJVPI010000014">
    <property type="protein sequence ID" value="CAG8455873.1"/>
    <property type="molecule type" value="Genomic_DNA"/>
</dbReference>
<comment type="caution">
    <text evidence="4">The sequence shown here is derived from an EMBL/GenBank/DDBJ whole genome shotgun (WGS) entry which is preliminary data.</text>
</comment>
<feature type="region of interest" description="Disordered" evidence="2">
    <location>
        <begin position="22"/>
        <end position="53"/>
    </location>
</feature>